<comment type="similarity">
    <text evidence="1">Belongs to the glycosyl hydrolase 20 family.</text>
</comment>
<dbReference type="Pfam" id="PF00728">
    <property type="entry name" value="Glyco_hydro_20"/>
    <property type="match status" value="1"/>
</dbReference>
<reference evidence="5 6" key="1">
    <citation type="submission" date="2018-06" db="EMBL/GenBank/DDBJ databases">
        <authorList>
            <consortium name="Pathogen Informatics"/>
            <person name="Doyle S."/>
        </authorList>
    </citation>
    <scope>NUCLEOTIDE SEQUENCE [LARGE SCALE GENOMIC DNA]</scope>
    <source>
        <strain evidence="6">NCTC 11048</strain>
    </source>
</reference>
<protein>
    <submittedName>
        <fullName evidence="5">Beta-hexosaminidase</fullName>
        <ecNumber evidence="5">3.2.1.52</ecNumber>
    </submittedName>
</protein>
<evidence type="ECO:0000256" key="3">
    <source>
        <dbReference type="SAM" id="Phobius"/>
    </source>
</evidence>
<keyword evidence="2 5" id="KW-0378">Hydrolase</keyword>
<evidence type="ECO:0000313" key="6">
    <source>
        <dbReference type="Proteomes" id="UP000255549"/>
    </source>
</evidence>
<evidence type="ECO:0000313" key="5">
    <source>
        <dbReference type="EMBL" id="SUM45574.1"/>
    </source>
</evidence>
<dbReference type="EMBL" id="UHDP01000003">
    <property type="protein sequence ID" value="SUM45574.1"/>
    <property type="molecule type" value="Genomic_DNA"/>
</dbReference>
<dbReference type="PANTHER" id="PTHR43678:SF1">
    <property type="entry name" value="BETA-N-ACETYLHEXOSAMINIDASE"/>
    <property type="match status" value="1"/>
</dbReference>
<dbReference type="EC" id="3.2.1.52" evidence="5"/>
<evidence type="ECO:0000256" key="1">
    <source>
        <dbReference type="ARBA" id="ARBA00006285"/>
    </source>
</evidence>
<dbReference type="AlphaFoldDB" id="A0A380G336"/>
<dbReference type="InterPro" id="IPR015883">
    <property type="entry name" value="Glyco_hydro_20_cat"/>
</dbReference>
<feature type="transmembrane region" description="Helical" evidence="3">
    <location>
        <begin position="21"/>
        <end position="38"/>
    </location>
</feature>
<keyword evidence="5" id="KW-0326">Glycosidase</keyword>
<dbReference type="Proteomes" id="UP000255549">
    <property type="component" value="Unassembled WGS sequence"/>
</dbReference>
<dbReference type="GO" id="GO:0004563">
    <property type="term" value="F:beta-N-acetylhexosaminidase activity"/>
    <property type="evidence" value="ECO:0007669"/>
    <property type="project" value="UniProtKB-EC"/>
</dbReference>
<dbReference type="PANTHER" id="PTHR43678">
    <property type="entry name" value="PUTATIVE (AFU_ORTHOLOGUE AFUA_2G00640)-RELATED"/>
    <property type="match status" value="1"/>
</dbReference>
<dbReference type="InterPro" id="IPR017853">
    <property type="entry name" value="GH"/>
</dbReference>
<accession>A0A380G336</accession>
<keyword evidence="3" id="KW-0812">Transmembrane</keyword>
<evidence type="ECO:0000256" key="2">
    <source>
        <dbReference type="ARBA" id="ARBA00022801"/>
    </source>
</evidence>
<dbReference type="Gene3D" id="3.20.20.80">
    <property type="entry name" value="Glycosidases"/>
    <property type="match status" value="1"/>
</dbReference>
<organism evidence="5 6">
    <name type="scientific">Staphylococcus intermedius NCTC 11048</name>
    <dbReference type="NCBI Taxonomy" id="1141106"/>
    <lineage>
        <taxon>Bacteria</taxon>
        <taxon>Bacillati</taxon>
        <taxon>Bacillota</taxon>
        <taxon>Bacilli</taxon>
        <taxon>Bacillales</taxon>
        <taxon>Staphylococcaceae</taxon>
        <taxon>Staphylococcus</taxon>
        <taxon>Staphylococcus intermedius group</taxon>
    </lineage>
</organism>
<proteinExistence type="inferred from homology"/>
<dbReference type="STRING" id="1141106.GCA_000308095_00985"/>
<keyword evidence="3" id="KW-1133">Transmembrane helix</keyword>
<keyword evidence="6" id="KW-1185">Reference proteome</keyword>
<name>A0A380G336_STAIN</name>
<dbReference type="InterPro" id="IPR052764">
    <property type="entry name" value="GH20_Enzymes"/>
</dbReference>
<dbReference type="GO" id="GO:0005975">
    <property type="term" value="P:carbohydrate metabolic process"/>
    <property type="evidence" value="ECO:0007669"/>
    <property type="project" value="InterPro"/>
</dbReference>
<evidence type="ECO:0000259" key="4">
    <source>
        <dbReference type="Pfam" id="PF00728"/>
    </source>
</evidence>
<feature type="domain" description="Glycoside hydrolase family 20 catalytic" evidence="4">
    <location>
        <begin position="48"/>
        <end position="342"/>
    </location>
</feature>
<keyword evidence="3" id="KW-0472">Membrane</keyword>
<dbReference type="SUPFAM" id="SSF51445">
    <property type="entry name" value="(Trans)glycosidases"/>
    <property type="match status" value="1"/>
</dbReference>
<gene>
    <name evidence="5" type="primary">strH</name>
    <name evidence="5" type="ORF">NCTC11048_00559</name>
</gene>
<sequence>MSDTLTFPGKQCMEEVVKMKWGISIGLSLILIFTMFQSEAVAPTFQKGVNIDVARKDYSLETLKKIVDTIARYEGDYLQLHFADDQHYAIAFHDMSSTKRETLSYKEIKALIKYSNDRDVMIVPDIEFPSHAGALLQHLKKQDRETYEAVVSEFSENTVDYFDNQRAVKWSQQHMKKVMSLFAQPKYQGEQRIVIGGDEVPGAMAHQKSFVHYMNQLAETAQKEGYQPQIWNDSLTKQGIQMLDPNVSVLFWRQHKETHQQQAHVKDLAKAAIPVFNYNAQTLYFLPASQHSEEAIQKQQQFIERHYAENRFNVFNDAHHVVAQPNIQGSALSFWGEHADELSQQEMLQQMQPLIQTYLTRN</sequence>